<organism evidence="2 3">
    <name type="scientific">Nocardioides bigeumensis</name>
    <dbReference type="NCBI Taxonomy" id="433657"/>
    <lineage>
        <taxon>Bacteria</taxon>
        <taxon>Bacillati</taxon>
        <taxon>Actinomycetota</taxon>
        <taxon>Actinomycetes</taxon>
        <taxon>Propionibacteriales</taxon>
        <taxon>Nocardioidaceae</taxon>
        <taxon>Nocardioides</taxon>
    </lineage>
</organism>
<feature type="transmembrane region" description="Helical" evidence="1">
    <location>
        <begin position="151"/>
        <end position="173"/>
    </location>
</feature>
<dbReference type="RefSeq" id="WP_344304172.1">
    <property type="nucleotide sequence ID" value="NZ_BAAAQQ010000012.1"/>
</dbReference>
<feature type="transmembrane region" description="Helical" evidence="1">
    <location>
        <begin position="67"/>
        <end position="91"/>
    </location>
</feature>
<keyword evidence="1" id="KW-0472">Membrane</keyword>
<evidence type="ECO:0000313" key="2">
    <source>
        <dbReference type="EMBL" id="GAA2126952.1"/>
    </source>
</evidence>
<dbReference type="Proteomes" id="UP001500575">
    <property type="component" value="Unassembled WGS sequence"/>
</dbReference>
<evidence type="ECO:0000313" key="3">
    <source>
        <dbReference type="Proteomes" id="UP001500575"/>
    </source>
</evidence>
<keyword evidence="3" id="KW-1185">Reference proteome</keyword>
<dbReference type="EMBL" id="BAAAQQ010000012">
    <property type="protein sequence ID" value="GAA2126952.1"/>
    <property type="molecule type" value="Genomic_DNA"/>
</dbReference>
<accession>A0ABP5K459</accession>
<name>A0ABP5K459_9ACTN</name>
<feature type="transmembrane region" description="Helical" evidence="1">
    <location>
        <begin position="378"/>
        <end position="398"/>
    </location>
</feature>
<feature type="transmembrane region" description="Helical" evidence="1">
    <location>
        <begin position="404"/>
        <end position="425"/>
    </location>
</feature>
<evidence type="ECO:0000256" key="1">
    <source>
        <dbReference type="SAM" id="Phobius"/>
    </source>
</evidence>
<keyword evidence="1" id="KW-0812">Transmembrane</keyword>
<protein>
    <recommendedName>
        <fullName evidence="4">Oligosaccharide repeat unit polymerase</fullName>
    </recommendedName>
</protein>
<reference evidence="3" key="1">
    <citation type="journal article" date="2019" name="Int. J. Syst. Evol. Microbiol.">
        <title>The Global Catalogue of Microorganisms (GCM) 10K type strain sequencing project: providing services to taxonomists for standard genome sequencing and annotation.</title>
        <authorList>
            <consortium name="The Broad Institute Genomics Platform"/>
            <consortium name="The Broad Institute Genome Sequencing Center for Infectious Disease"/>
            <person name="Wu L."/>
            <person name="Ma J."/>
        </authorList>
    </citation>
    <scope>NUCLEOTIDE SEQUENCE [LARGE SCALE GENOMIC DNA]</scope>
    <source>
        <strain evidence="3">JCM 16021</strain>
    </source>
</reference>
<comment type="caution">
    <text evidence="2">The sequence shown here is derived from an EMBL/GenBank/DDBJ whole genome shotgun (WGS) entry which is preliminary data.</text>
</comment>
<feature type="transmembrane region" description="Helical" evidence="1">
    <location>
        <begin position="28"/>
        <end position="47"/>
    </location>
</feature>
<sequence length="436" mass="46176">MNTLIWAVVYAGVGILAVRHHSRFDGRFSPVSVAVFSILFYVVTVPVELVLRGDSVIGFTGFQLPEATGTTVVVLAVVSLACLALAFQLVAGPGAQLPTVGSLEGARAASRAALLVSVLAVLLIAALYRSNVVAATDYLANVAQTTSGGSVGYFVLNRWAYLSYGVFAFLALATSKRKWRQLPLLVPLLAWSIYSNDKDPLLVAGLALTGWGFRELVAQPFARWRGLVLGALVLLPVVGISAAAYGTSRAGEEVTRATLDEYLYDGLFTNIDPAGPSGVLAVELQRPEGVGSFDPTIAGAFLWLPSFLRPVDAVEDLGVGFAKSYWPNWEPGFGYGYSPVAEGYQADGALGVVIVFTGLGIVLGFARRKLVPSQSRRPPSTVAIGTASYFVVIGYLSFVVMRGSVATMVSTATLCVVLVALIWTASRVSLRLSRSA</sequence>
<proteinExistence type="predicted"/>
<feature type="transmembrane region" description="Helical" evidence="1">
    <location>
        <begin position="348"/>
        <end position="366"/>
    </location>
</feature>
<feature type="transmembrane region" description="Helical" evidence="1">
    <location>
        <begin position="224"/>
        <end position="245"/>
    </location>
</feature>
<keyword evidence="1" id="KW-1133">Transmembrane helix</keyword>
<gene>
    <name evidence="2" type="ORF">GCM10009843_25880</name>
</gene>
<evidence type="ECO:0008006" key="4">
    <source>
        <dbReference type="Google" id="ProtNLM"/>
    </source>
</evidence>
<feature type="transmembrane region" description="Helical" evidence="1">
    <location>
        <begin position="112"/>
        <end position="131"/>
    </location>
</feature>